<dbReference type="AlphaFoldDB" id="A0A239JUD7"/>
<proteinExistence type="predicted"/>
<feature type="transmembrane region" description="Helical" evidence="1">
    <location>
        <begin position="94"/>
        <end position="116"/>
    </location>
</feature>
<dbReference type="Pfam" id="PF13194">
    <property type="entry name" value="DUF4010"/>
    <property type="match status" value="1"/>
</dbReference>
<dbReference type="InterPro" id="IPR049177">
    <property type="entry name" value="MgtC_SapB_SrpB_YhiD_N"/>
</dbReference>
<feature type="domain" description="MgtC/SapB/SrpB/YhiD N-terminal" evidence="2">
    <location>
        <begin position="10"/>
        <end position="142"/>
    </location>
</feature>
<feature type="transmembrane region" description="Helical" evidence="1">
    <location>
        <begin position="68"/>
        <end position="87"/>
    </location>
</feature>
<reference evidence="5" key="1">
    <citation type="submission" date="2017-06" db="EMBL/GenBank/DDBJ databases">
        <authorList>
            <person name="Varghese N."/>
            <person name="Submissions S."/>
        </authorList>
    </citation>
    <scope>NUCLEOTIDE SEQUENCE [LARGE SCALE GENOMIC DNA]</scope>
    <source>
        <strain evidence="5">LNB2</strain>
    </source>
</reference>
<dbReference type="PANTHER" id="PTHR39084">
    <property type="entry name" value="MEMBRANE PROTEIN-RELATED"/>
    <property type="match status" value="1"/>
</dbReference>
<evidence type="ECO:0000259" key="3">
    <source>
        <dbReference type="Pfam" id="PF13194"/>
    </source>
</evidence>
<keyword evidence="1" id="KW-1133">Transmembrane helix</keyword>
<dbReference type="RefSeq" id="WP_089221127.1">
    <property type="nucleotide sequence ID" value="NZ_FZOS01000039.1"/>
</dbReference>
<feature type="transmembrane region" description="Helical" evidence="1">
    <location>
        <begin position="182"/>
        <end position="203"/>
    </location>
</feature>
<dbReference type="EMBL" id="FZOS01000039">
    <property type="protein sequence ID" value="SNT09152.1"/>
    <property type="molecule type" value="Genomic_DNA"/>
</dbReference>
<feature type="transmembrane region" description="Helical" evidence="1">
    <location>
        <begin position="243"/>
        <end position="267"/>
    </location>
</feature>
<keyword evidence="1" id="KW-0812">Transmembrane</keyword>
<keyword evidence="1" id="KW-0472">Membrane</keyword>
<dbReference type="Pfam" id="PF02308">
    <property type="entry name" value="MgtC"/>
    <property type="match status" value="1"/>
</dbReference>
<organism evidence="4 5">
    <name type="scientific">Edaphosphingomonas laterariae</name>
    <dbReference type="NCBI Taxonomy" id="861865"/>
    <lineage>
        <taxon>Bacteria</taxon>
        <taxon>Pseudomonadati</taxon>
        <taxon>Pseudomonadota</taxon>
        <taxon>Alphaproteobacteria</taxon>
        <taxon>Sphingomonadales</taxon>
        <taxon>Rhizorhabdaceae</taxon>
        <taxon>Edaphosphingomonas</taxon>
    </lineage>
</organism>
<evidence type="ECO:0000256" key="1">
    <source>
        <dbReference type="SAM" id="Phobius"/>
    </source>
</evidence>
<dbReference type="PANTHER" id="PTHR39084:SF1">
    <property type="entry name" value="DUF4010 DOMAIN-CONTAINING PROTEIN"/>
    <property type="match status" value="1"/>
</dbReference>
<evidence type="ECO:0000313" key="4">
    <source>
        <dbReference type="EMBL" id="SNT09152.1"/>
    </source>
</evidence>
<gene>
    <name evidence="4" type="ORF">SAMN06295912_13921</name>
</gene>
<evidence type="ECO:0000313" key="5">
    <source>
        <dbReference type="Proteomes" id="UP000198281"/>
    </source>
</evidence>
<feature type="transmembrane region" description="Helical" evidence="1">
    <location>
        <begin position="338"/>
        <end position="362"/>
    </location>
</feature>
<feature type="transmembrane region" description="Helical" evidence="1">
    <location>
        <begin position="400"/>
        <end position="420"/>
    </location>
</feature>
<feature type="transmembrane region" description="Helical" evidence="1">
    <location>
        <begin position="374"/>
        <end position="394"/>
    </location>
</feature>
<sequence>MGDIELFQRLALAIAIGAVVGVERHWRERDIPLGQRTAGIRTFALMGLFGGIAALIERELASDGRPAGIVLATFFAVLTSAVTLLRYRETAERGGVFSVTSVVAVMLTYALGAVAVLGNVQIASSGGVVLLTVLASREFFHKAMRKLRWAELRSAVILLALTFVLLPILPSEPIGPYGGISPARTLMLVILLASISFGGYIAVRMLGSARGEVAAGAVGGIVAATAVAVNNARRSKLEDADTALAAGAIASSAVALVRTGVLVATLAPVIVPLLIPALGGAALVMAAYAALLARKGEQDHAGKAPKNPFELDSVIKMALLLVAITFFAKAASQMFGDAGLFIVSALSGLADVDAATVTVTGMMDRLSPATGAEAIGLAMLTNMIAKAVYGSLLGSRRFSLHVWIASLAATAVAATLYFAMA</sequence>
<dbReference type="OrthoDB" id="9813718at2"/>
<keyword evidence="5" id="KW-1185">Reference proteome</keyword>
<name>A0A239JUD7_9SPHN</name>
<dbReference type="Proteomes" id="UP000198281">
    <property type="component" value="Unassembled WGS sequence"/>
</dbReference>
<accession>A0A239JUD7</accession>
<protein>
    <submittedName>
        <fullName evidence="4">Uncharacterized membrane protein, DUF4010 family</fullName>
    </submittedName>
</protein>
<feature type="transmembrane region" description="Helical" evidence="1">
    <location>
        <begin position="314"/>
        <end position="332"/>
    </location>
</feature>
<feature type="domain" description="DUF4010" evidence="3">
    <location>
        <begin position="190"/>
        <end position="394"/>
    </location>
</feature>
<feature type="transmembrane region" description="Helical" evidence="1">
    <location>
        <begin position="152"/>
        <end position="170"/>
    </location>
</feature>
<feature type="transmembrane region" description="Helical" evidence="1">
    <location>
        <begin position="38"/>
        <end position="56"/>
    </location>
</feature>
<evidence type="ECO:0000259" key="2">
    <source>
        <dbReference type="Pfam" id="PF02308"/>
    </source>
</evidence>
<feature type="transmembrane region" description="Helical" evidence="1">
    <location>
        <begin position="273"/>
        <end position="293"/>
    </location>
</feature>
<feature type="transmembrane region" description="Helical" evidence="1">
    <location>
        <begin position="122"/>
        <end position="140"/>
    </location>
</feature>
<dbReference type="InterPro" id="IPR025105">
    <property type="entry name" value="DUF4010"/>
</dbReference>